<keyword evidence="6" id="KW-1003">Cell membrane</keyword>
<dbReference type="InterPro" id="IPR003439">
    <property type="entry name" value="ABC_transporter-like_ATP-bd"/>
</dbReference>
<evidence type="ECO:0000256" key="4">
    <source>
        <dbReference type="ARBA" id="ARBA00022840"/>
    </source>
</evidence>
<dbReference type="NCBIfam" id="TIGR01186">
    <property type="entry name" value="proV"/>
    <property type="match status" value="1"/>
</dbReference>
<reference evidence="9 10" key="1">
    <citation type="journal article" date="2010" name="Stand. Genomic Sci.">
        <title>Complete genome sequence of Thermaerobacter marianensis type strain (7p75a).</title>
        <authorList>
            <person name="Han C."/>
            <person name="Gu W."/>
            <person name="Zhang X."/>
            <person name="Lapidus A."/>
            <person name="Nolan M."/>
            <person name="Copeland A."/>
            <person name="Lucas S."/>
            <person name="Del Rio T.G."/>
            <person name="Tice H."/>
            <person name="Cheng J.F."/>
            <person name="Tapia R."/>
            <person name="Goodwin L."/>
            <person name="Pitluck S."/>
            <person name="Pagani I."/>
            <person name="Ivanova N."/>
            <person name="Mavromatis K."/>
            <person name="Mikhailova N."/>
            <person name="Pati A."/>
            <person name="Chen A."/>
            <person name="Palaniappan K."/>
            <person name="Land M."/>
            <person name="Hauser L."/>
            <person name="Chang Y.J."/>
            <person name="Jeffries C.D."/>
            <person name="Schneider S."/>
            <person name="Rohde M."/>
            <person name="Goker M."/>
            <person name="Pukall R."/>
            <person name="Woyke T."/>
            <person name="Bristow J."/>
            <person name="Eisen J.A."/>
            <person name="Markowitz V."/>
            <person name="Hugenholtz P."/>
            <person name="Kyrpides N.C."/>
            <person name="Klenk H.P."/>
            <person name="Detter J.C."/>
        </authorList>
    </citation>
    <scope>NUCLEOTIDE SEQUENCE [LARGE SCALE GENOMIC DNA]</scope>
    <source>
        <strain evidence="10">ATCC 700841 / DSM 12885 / JCM 10246 / 7p75a</strain>
    </source>
</reference>
<dbReference type="InterPro" id="IPR051921">
    <property type="entry name" value="ABC_osmolyte_uptake_ATP-bind"/>
</dbReference>
<dbReference type="GO" id="GO:0016887">
    <property type="term" value="F:ATP hydrolysis activity"/>
    <property type="evidence" value="ECO:0007669"/>
    <property type="project" value="UniProtKB-UniRule"/>
</dbReference>
<dbReference type="InterPro" id="IPR003593">
    <property type="entry name" value="AAA+_ATPase"/>
</dbReference>
<name>E6SHA8_THEM7</name>
<dbReference type="PANTHER" id="PTHR43869">
    <property type="entry name" value="GLYCINE BETAINE/PROLINE BETAINE TRANSPORT SYSTEM ATP-BINDING PROTEIN PROV"/>
    <property type="match status" value="1"/>
</dbReference>
<dbReference type="InterPro" id="IPR027417">
    <property type="entry name" value="P-loop_NTPase"/>
</dbReference>
<accession>E6SHA8</accession>
<evidence type="ECO:0000256" key="2">
    <source>
        <dbReference type="ARBA" id="ARBA00022448"/>
    </source>
</evidence>
<evidence type="ECO:0000256" key="5">
    <source>
        <dbReference type="ARBA" id="ARBA00023122"/>
    </source>
</evidence>
<dbReference type="Proteomes" id="UP000008915">
    <property type="component" value="Chromosome"/>
</dbReference>
<dbReference type="GO" id="GO:0031460">
    <property type="term" value="P:glycine betaine transport"/>
    <property type="evidence" value="ECO:0007669"/>
    <property type="project" value="InterPro"/>
</dbReference>
<keyword evidence="2 6" id="KW-0813">Transport</keyword>
<dbReference type="GO" id="GO:0005524">
    <property type="term" value="F:ATP binding"/>
    <property type="evidence" value="ECO:0007669"/>
    <property type="project" value="UniProtKB-UniRule"/>
</dbReference>
<keyword evidence="6" id="KW-0997">Cell inner membrane</keyword>
<dbReference type="Gene3D" id="3.40.50.300">
    <property type="entry name" value="P-loop containing nucleotide triphosphate hydrolases"/>
    <property type="match status" value="1"/>
</dbReference>
<evidence type="ECO:0000256" key="3">
    <source>
        <dbReference type="ARBA" id="ARBA00022741"/>
    </source>
</evidence>
<keyword evidence="6" id="KW-0472">Membrane</keyword>
<evidence type="ECO:0000256" key="7">
    <source>
        <dbReference type="SAM" id="MobiDB-lite"/>
    </source>
</evidence>
<feature type="region of interest" description="Disordered" evidence="7">
    <location>
        <begin position="1"/>
        <end position="74"/>
    </location>
</feature>
<evidence type="ECO:0000313" key="9">
    <source>
        <dbReference type="EMBL" id="ADU50672.1"/>
    </source>
</evidence>
<dbReference type="EC" id="7.6.2.9" evidence="6"/>
<dbReference type="PANTHER" id="PTHR43869:SF1">
    <property type="entry name" value="GLYCINE BETAINE_PROLINE BETAINE TRANSPORT SYSTEM ATP-BINDING PROTEIN PROV"/>
    <property type="match status" value="1"/>
</dbReference>
<dbReference type="Pfam" id="PF00005">
    <property type="entry name" value="ABC_tran"/>
    <property type="match status" value="1"/>
</dbReference>
<keyword evidence="3 6" id="KW-0547">Nucleotide-binding</keyword>
<comment type="subunit">
    <text evidence="6">The complex is probably composed of two ATP-binding proteins, two transmembrane proteins and a solute-binding protein.</text>
</comment>
<comment type="subcellular location">
    <subcellularLocation>
        <location evidence="6">Cell inner membrane</location>
        <topology evidence="6">Peripheral membrane protein</topology>
    </subcellularLocation>
</comment>
<evidence type="ECO:0000256" key="1">
    <source>
        <dbReference type="ARBA" id="ARBA00005417"/>
    </source>
</evidence>
<dbReference type="GO" id="GO:0015418">
    <property type="term" value="F:ABC-type quaternary ammonium compound transporting activity"/>
    <property type="evidence" value="ECO:0007669"/>
    <property type="project" value="UniProtKB-EC"/>
</dbReference>
<comment type="similarity">
    <text evidence="1 6">Belongs to the ABC transporter superfamily.</text>
</comment>
<dbReference type="HOGENOM" id="CLU_000604_1_23_9"/>
<dbReference type="AlphaFoldDB" id="E6SHA8"/>
<reference evidence="10" key="2">
    <citation type="journal article" date="2010" name="Stand. Genomic Sci.">
        <title>Complete genome sequence of Thermaerobacter marianensis type strain (7p75aT).</title>
        <authorList>
            <person name="Han C."/>
            <person name="Gu W."/>
            <person name="Zhang X."/>
            <person name="Lapidus A."/>
            <person name="Nolan M."/>
            <person name="Copeland A."/>
            <person name="Lucas S."/>
            <person name="Glavina Del Rio T."/>
            <person name="Tice H."/>
            <person name="Cheng J."/>
            <person name="Tapia R."/>
            <person name="Goodwin L."/>
            <person name="Pitluck S."/>
            <person name="Pagani I."/>
            <person name="Ivanova N."/>
            <person name="Mavromatis K."/>
            <person name="Mikhailova N."/>
            <person name="Pati A."/>
            <person name="Chen A."/>
            <person name="Palaniappan K."/>
            <person name="Land M."/>
            <person name="Hauser L."/>
            <person name="Chang Y."/>
            <person name="Jeffries C."/>
            <person name="Schneider S."/>
            <person name="Rohde M."/>
            <person name="Goker M."/>
            <person name="Pukall R."/>
            <person name="Woyke T."/>
            <person name="Bristow J."/>
            <person name="Eisen J."/>
            <person name="Markowitz V."/>
            <person name="Hugenholtz P."/>
            <person name="Kyrpides N."/>
            <person name="Klenk H."/>
            <person name="Detter J."/>
        </authorList>
    </citation>
    <scope>NUCLEOTIDE SEQUENCE [LARGE SCALE GENOMIC DNA]</scope>
    <source>
        <strain evidence="10">ATCC 700841 / DSM 12885 / JCM 10246 / 7p75a</strain>
    </source>
</reference>
<dbReference type="STRING" id="644966.Tmar_0551"/>
<comment type="catalytic activity">
    <reaction evidence="6">
        <text>a quaternary ammonium(out) + ATP + H2O = a quaternary ammonium(in) + ADP + phosphate + H(+)</text>
        <dbReference type="Rhea" id="RHEA:11036"/>
        <dbReference type="ChEBI" id="CHEBI:15377"/>
        <dbReference type="ChEBI" id="CHEBI:15378"/>
        <dbReference type="ChEBI" id="CHEBI:30616"/>
        <dbReference type="ChEBI" id="CHEBI:35267"/>
        <dbReference type="ChEBI" id="CHEBI:43474"/>
        <dbReference type="ChEBI" id="CHEBI:456216"/>
    </reaction>
</comment>
<protein>
    <recommendedName>
        <fullName evidence="6">Quaternary amine transport ATP-binding protein</fullName>
        <ecNumber evidence="6">7.6.2.9</ecNumber>
    </recommendedName>
</protein>
<feature type="compositionally biased region" description="Low complexity" evidence="7">
    <location>
        <begin position="12"/>
        <end position="30"/>
    </location>
</feature>
<keyword evidence="5" id="KW-0129">CBS domain</keyword>
<sequence length="368" mass="39287">MTPPAVPPPAASPASRTASSLPAAATVAAPPAAPGPGPSARPPGSTTATASANGAVSLPASGRDARDGGGSHPSAPVLLAVQNLWKIYARHDRRIDVHDPEAVERAEARGAVVAVRDVSFRVRRGEIFVVMGLSGSGKSTLVRCLLRLVEPTAGRILVDGDDVTAMDDRQLTAFRRTKVAMVFQHYGLLPHCTVLENVAFGLRLRGEPRPVQLQRAREALARVGLEKWAGRYPAALSGGMRQRVGIARALARDADLLLMDEPFSGLDPLIRRELQDELLRLQAELHKTIVFITHDLQEALRLGDRLAIMQAGRIVQVGRPREIIQHPADDYVRRFVQDVREAAALAAGPLRAAAPEPVPAKGGTGLVP</sequence>
<keyword evidence="10" id="KW-1185">Reference proteome</keyword>
<dbReference type="PROSITE" id="PS00211">
    <property type="entry name" value="ABC_TRANSPORTER_1"/>
    <property type="match status" value="1"/>
</dbReference>
<dbReference type="GO" id="GO:0006865">
    <property type="term" value="P:amino acid transport"/>
    <property type="evidence" value="ECO:0007669"/>
    <property type="project" value="UniProtKB-UniRule"/>
</dbReference>
<dbReference type="SMART" id="SM00382">
    <property type="entry name" value="AAA"/>
    <property type="match status" value="1"/>
</dbReference>
<dbReference type="RefSeq" id="WP_013494977.1">
    <property type="nucleotide sequence ID" value="NC_014831.1"/>
</dbReference>
<feature type="compositionally biased region" description="Pro residues" evidence="7">
    <location>
        <begin position="1"/>
        <end position="11"/>
    </location>
</feature>
<dbReference type="GO" id="GO:0005886">
    <property type="term" value="C:plasma membrane"/>
    <property type="evidence" value="ECO:0007669"/>
    <property type="project" value="UniProtKB-SubCell"/>
</dbReference>
<keyword evidence="9" id="KW-0378">Hydrolase</keyword>
<dbReference type="SUPFAM" id="SSF52540">
    <property type="entry name" value="P-loop containing nucleoside triphosphate hydrolases"/>
    <property type="match status" value="1"/>
</dbReference>
<dbReference type="KEGG" id="tmr:Tmar_0551"/>
<evidence type="ECO:0000259" key="8">
    <source>
        <dbReference type="PROSITE" id="PS50893"/>
    </source>
</evidence>
<gene>
    <name evidence="9" type="ordered locus">Tmar_0551</name>
</gene>
<evidence type="ECO:0000313" key="10">
    <source>
        <dbReference type="Proteomes" id="UP000008915"/>
    </source>
</evidence>
<feature type="compositionally biased region" description="Low complexity" evidence="7">
    <location>
        <begin position="42"/>
        <end position="55"/>
    </location>
</feature>
<dbReference type="InterPro" id="IPR005892">
    <property type="entry name" value="Gly-betaine_transp_ATP-bd"/>
</dbReference>
<dbReference type="FunFam" id="3.40.50.300:FF:000201">
    <property type="entry name" value="Glycine betaine/L-proline ABC transporter ATP-binding protein"/>
    <property type="match status" value="1"/>
</dbReference>
<feature type="compositionally biased region" description="Pro residues" evidence="7">
    <location>
        <begin position="31"/>
        <end position="41"/>
    </location>
</feature>
<dbReference type="InterPro" id="IPR017871">
    <property type="entry name" value="ABC_transporter-like_CS"/>
</dbReference>
<keyword evidence="4 6" id="KW-0067">ATP-binding</keyword>
<dbReference type="PROSITE" id="PS50893">
    <property type="entry name" value="ABC_TRANSPORTER_2"/>
    <property type="match status" value="1"/>
</dbReference>
<dbReference type="GO" id="GO:0006970">
    <property type="term" value="P:response to osmotic stress"/>
    <property type="evidence" value="ECO:0007669"/>
    <property type="project" value="UniProtKB-ARBA"/>
</dbReference>
<proteinExistence type="inferred from homology"/>
<organism evidence="9 10">
    <name type="scientific">Thermaerobacter marianensis (strain ATCC 700841 / DSM 12885 / JCM 10246 / 7p75a)</name>
    <dbReference type="NCBI Taxonomy" id="644966"/>
    <lineage>
        <taxon>Bacteria</taxon>
        <taxon>Bacillati</taxon>
        <taxon>Bacillota</taxon>
        <taxon>Clostridia</taxon>
        <taxon>Eubacteriales</taxon>
        <taxon>Clostridiales Family XVII. Incertae Sedis</taxon>
        <taxon>Thermaerobacter</taxon>
    </lineage>
</organism>
<dbReference type="EMBL" id="CP002344">
    <property type="protein sequence ID" value="ADU50672.1"/>
    <property type="molecule type" value="Genomic_DNA"/>
</dbReference>
<evidence type="ECO:0000256" key="6">
    <source>
        <dbReference type="RuleBase" id="RU369116"/>
    </source>
</evidence>
<feature type="domain" description="ABC transporter" evidence="8">
    <location>
        <begin position="97"/>
        <end position="336"/>
    </location>
</feature>
<dbReference type="eggNOG" id="COG4175">
    <property type="taxonomic scope" value="Bacteria"/>
</dbReference>